<keyword evidence="1" id="KW-0732">Signal</keyword>
<dbReference type="Pfam" id="PF25484">
    <property type="entry name" value="DUF7907"/>
    <property type="match status" value="1"/>
</dbReference>
<feature type="chain" id="PRO_5034825061" description="DUF7907 domain-containing protein" evidence="1">
    <location>
        <begin position="19"/>
        <end position="211"/>
    </location>
</feature>
<organism evidence="3 4">
    <name type="scientific">Cochliobolus sativus</name>
    <name type="common">Common root rot and spot blotch fungus</name>
    <name type="synonym">Bipolaris sorokiniana</name>
    <dbReference type="NCBI Taxonomy" id="45130"/>
    <lineage>
        <taxon>Eukaryota</taxon>
        <taxon>Fungi</taxon>
        <taxon>Dikarya</taxon>
        <taxon>Ascomycota</taxon>
        <taxon>Pezizomycotina</taxon>
        <taxon>Dothideomycetes</taxon>
        <taxon>Pleosporomycetidae</taxon>
        <taxon>Pleosporales</taxon>
        <taxon>Pleosporineae</taxon>
        <taxon>Pleosporaceae</taxon>
        <taxon>Bipolaris</taxon>
    </lineage>
</organism>
<reference evidence="3" key="1">
    <citation type="submission" date="2019-11" db="EMBL/GenBank/DDBJ databases">
        <title>Bipolaris sorokiniana Genome sequencing.</title>
        <authorList>
            <person name="Wang H."/>
        </authorList>
    </citation>
    <scope>NUCLEOTIDE SEQUENCE</scope>
</reference>
<evidence type="ECO:0000313" key="4">
    <source>
        <dbReference type="Proteomes" id="UP000624244"/>
    </source>
</evidence>
<feature type="signal peptide" evidence="1">
    <location>
        <begin position="1"/>
        <end position="18"/>
    </location>
</feature>
<accession>A0A8H5ZPQ8</accession>
<proteinExistence type="predicted"/>
<dbReference type="Proteomes" id="UP000624244">
    <property type="component" value="Unassembled WGS sequence"/>
</dbReference>
<evidence type="ECO:0000256" key="1">
    <source>
        <dbReference type="SAM" id="SignalP"/>
    </source>
</evidence>
<sequence length="211" mass="22604">MKAPSILLSLAVAAIASAQDCSQASEPFYNITSKPFHLVVQSEDGKVNDTLSACHVGAALESLCLSNGNFGSSPTPIPGAEFYFNTSIYSSAPDESFGVPGILTWILPTSAFNVSSSAAFQYDPISSLAVPIISPGSDNPTLVTFDSQDDLAIQAYVRGSNGTGKYEQFYRWYACETFYGSYNYKNLAWNLGSDKPDNPSCVAVNVTRVFV</sequence>
<comment type="caution">
    <text evidence="3">The sequence shown here is derived from an EMBL/GenBank/DDBJ whole genome shotgun (WGS) entry which is preliminary data.</text>
</comment>
<feature type="domain" description="DUF7907" evidence="2">
    <location>
        <begin position="33"/>
        <end position="209"/>
    </location>
</feature>
<evidence type="ECO:0000313" key="3">
    <source>
        <dbReference type="EMBL" id="KAF5852966.1"/>
    </source>
</evidence>
<dbReference type="OMA" id="RWYACET"/>
<dbReference type="InterPro" id="IPR057229">
    <property type="entry name" value="DUF7907"/>
</dbReference>
<protein>
    <recommendedName>
        <fullName evidence="2">DUF7907 domain-containing protein</fullName>
    </recommendedName>
</protein>
<dbReference type="AlphaFoldDB" id="A0A8H5ZPQ8"/>
<gene>
    <name evidence="3" type="ORF">GGP41_001505</name>
</gene>
<name>A0A8H5ZPQ8_COCSA</name>
<evidence type="ECO:0000259" key="2">
    <source>
        <dbReference type="Pfam" id="PF25484"/>
    </source>
</evidence>
<dbReference type="EMBL" id="WNKQ01000002">
    <property type="protein sequence ID" value="KAF5852966.1"/>
    <property type="molecule type" value="Genomic_DNA"/>
</dbReference>